<accession>A0A084EXY3</accession>
<gene>
    <name evidence="2" type="ORF">UDIV_4630</name>
</gene>
<proteinExistence type="predicted"/>
<comment type="caution">
    <text evidence="2">The sequence shown here is derived from an EMBL/GenBank/DDBJ whole genome shotgun (WGS) entry which is preliminary data.</text>
</comment>
<dbReference type="Proteomes" id="UP000028537">
    <property type="component" value="Unassembled WGS sequence"/>
</dbReference>
<dbReference type="RefSeq" id="WP_038102949.1">
    <property type="nucleotide sequence ID" value="NZ_JFDP01000058.1"/>
</dbReference>
<sequence length="608" mass="71980">MKNKAKKKLIPISLVSVLLTPFLLTACYSTKSVQNNNTTSVNNDRLSFATQPTTKAFLEDFFNKNNELLNNELFIQQSISDQKLVELKYTLKSFHPTRTIIEDGSAMALVAGVSKQVLLDDVTTNWYWMLNNIDLFDYLFNPYNTNGYKKYDNEKADFNAPINELSIRLKKEINQFYKITKKANPYDHFENTTVYYLLFNDKYVLRIHRFKEDRAFKARVDFHIYELMNKQTDLITFANQFESTLDKIQNEQLANQLKNIEDPSETSMQEYEREKKFYTEQYNDYSKYNIYSNDVYLFLEDKVYNQLKADLKLRRFTLRNVDNKVLKPADLIKFNEINQQFTKPHQQYLKFINKDELINIKDFDTKAFVTDKIIQRLLKIAYENPVDALHFINQQKDPNYIALIKAQLLDYRTKFINPQNNKIKVDANLLSQYANFLSANWYFVLTNLNLFEGLFYELYQLPTKTTIENQQEVLLSPSQQYKDAIEKRISRGYEQRVVNINNYLEQVQEGDSSRGFLGHSDYYIKKQKEIFNIRFSKEDNKIKTIFNPLVYYFPQAKVQLSINTITTIFHHAIYHHSKAAYDGFEDLVFKFGYGIPQMMLLLIKKENG</sequence>
<evidence type="ECO:0000313" key="3">
    <source>
        <dbReference type="Proteomes" id="UP000028537"/>
    </source>
</evidence>
<dbReference type="NCBIfam" id="TIGR04313">
    <property type="entry name" value="aro_clust_Mycop"/>
    <property type="match status" value="2"/>
</dbReference>
<dbReference type="PROSITE" id="PS51257">
    <property type="entry name" value="PROKAR_LIPOPROTEIN"/>
    <property type="match status" value="1"/>
</dbReference>
<evidence type="ECO:0000256" key="1">
    <source>
        <dbReference type="SAM" id="SignalP"/>
    </source>
</evidence>
<reference evidence="2 3" key="1">
    <citation type="submission" date="2014-02" db="EMBL/GenBank/DDBJ databases">
        <title>Genome sequence of Ureaplasma diversum strain 246.</title>
        <authorList>
            <person name="Sirand-Pugnet P."/>
            <person name="Breton M."/>
            <person name="Dordet-Frisoni E."/>
            <person name="Baranowski E."/>
            <person name="Barre A."/>
            <person name="Couture C."/>
            <person name="Dupuy V."/>
            <person name="Gaurivaud P."/>
            <person name="Jacob D."/>
            <person name="Lemaitre C."/>
            <person name="Manso-Silvan L."/>
            <person name="Nikolski M."/>
            <person name="Nouvel L.-X."/>
            <person name="Poumarat F."/>
            <person name="Tardy F."/>
            <person name="Thebault P."/>
            <person name="Theil S."/>
            <person name="Citti C."/>
            <person name="Thiaucourt F."/>
            <person name="Blanchard A."/>
        </authorList>
    </citation>
    <scope>NUCLEOTIDE SEQUENCE [LARGE SCALE GENOMIC DNA]</scope>
    <source>
        <strain evidence="2 3">NCTC 246</strain>
    </source>
</reference>
<evidence type="ECO:0000313" key="2">
    <source>
        <dbReference type="EMBL" id="KEZ22825.1"/>
    </source>
</evidence>
<dbReference type="OrthoDB" id="401212at2"/>
<name>A0A084EXY3_9BACT</name>
<evidence type="ECO:0008006" key="4">
    <source>
        <dbReference type="Google" id="ProtNLM"/>
    </source>
</evidence>
<organism evidence="2 3">
    <name type="scientific">Ureaplasma diversum NCTC 246</name>
    <dbReference type="NCBI Taxonomy" id="1188241"/>
    <lineage>
        <taxon>Bacteria</taxon>
        <taxon>Bacillati</taxon>
        <taxon>Mycoplasmatota</taxon>
        <taxon>Mycoplasmoidales</taxon>
        <taxon>Mycoplasmoidaceae</taxon>
        <taxon>Ureaplasma</taxon>
    </lineage>
</organism>
<keyword evidence="1" id="KW-0732">Signal</keyword>
<feature type="signal peptide" evidence="1">
    <location>
        <begin position="1"/>
        <end position="26"/>
    </location>
</feature>
<dbReference type="EMBL" id="JFDP01000058">
    <property type="protein sequence ID" value="KEZ22825.1"/>
    <property type="molecule type" value="Genomic_DNA"/>
</dbReference>
<keyword evidence="3" id="KW-1185">Reference proteome</keyword>
<dbReference type="InterPro" id="IPR027593">
    <property type="entry name" value="Aro_clust"/>
</dbReference>
<dbReference type="AlphaFoldDB" id="A0A084EXY3"/>
<protein>
    <recommendedName>
        <fullName evidence="4">Lipoprotein</fullName>
    </recommendedName>
</protein>
<dbReference type="eggNOG" id="ENOG5033VQJ">
    <property type="taxonomic scope" value="Bacteria"/>
</dbReference>
<feature type="chain" id="PRO_5001774844" description="Lipoprotein" evidence="1">
    <location>
        <begin position="27"/>
        <end position="608"/>
    </location>
</feature>